<evidence type="ECO:0000313" key="5">
    <source>
        <dbReference type="Proteomes" id="UP001172681"/>
    </source>
</evidence>
<dbReference type="Proteomes" id="UP001172681">
    <property type="component" value="Unassembled WGS sequence"/>
</dbReference>
<keyword evidence="2" id="KW-0521">NADP</keyword>
<comment type="similarity">
    <text evidence="1">Belongs to the short-chain dehydrogenases/reductases (SDR) family.</text>
</comment>
<reference evidence="4" key="1">
    <citation type="submission" date="2022-10" db="EMBL/GenBank/DDBJ databases">
        <title>Culturing micro-colonial fungi from biological soil crusts in the Mojave desert and describing Neophaeococcomyces mojavensis, and introducing the new genera and species Taxawa tesnikishii.</title>
        <authorList>
            <person name="Kurbessoian T."/>
            <person name="Stajich J.E."/>
        </authorList>
    </citation>
    <scope>NUCLEOTIDE SEQUENCE</scope>
    <source>
        <strain evidence="4">TK_35</strain>
    </source>
</reference>
<comment type="caution">
    <text evidence="4">The sequence shown here is derived from an EMBL/GenBank/DDBJ whole genome shotgun (WGS) entry which is preliminary data.</text>
</comment>
<dbReference type="AlphaFoldDB" id="A0AA38YAB8"/>
<organism evidence="4 5">
    <name type="scientific">Knufia peltigerae</name>
    <dbReference type="NCBI Taxonomy" id="1002370"/>
    <lineage>
        <taxon>Eukaryota</taxon>
        <taxon>Fungi</taxon>
        <taxon>Dikarya</taxon>
        <taxon>Ascomycota</taxon>
        <taxon>Pezizomycotina</taxon>
        <taxon>Eurotiomycetes</taxon>
        <taxon>Chaetothyriomycetidae</taxon>
        <taxon>Chaetothyriales</taxon>
        <taxon>Trichomeriaceae</taxon>
        <taxon>Knufia</taxon>
    </lineage>
</organism>
<gene>
    <name evidence="4" type="ORF">H2204_003085</name>
</gene>
<dbReference type="PANTHER" id="PTHR24321:SF8">
    <property type="entry name" value="ESTRADIOL 17-BETA-DEHYDROGENASE 8-RELATED"/>
    <property type="match status" value="1"/>
</dbReference>
<dbReference type="Gene3D" id="3.40.50.720">
    <property type="entry name" value="NAD(P)-binding Rossmann-like Domain"/>
    <property type="match status" value="1"/>
</dbReference>
<dbReference type="SUPFAM" id="SSF51735">
    <property type="entry name" value="NAD(P)-binding Rossmann-fold domains"/>
    <property type="match status" value="1"/>
</dbReference>
<dbReference type="PROSITE" id="PS00061">
    <property type="entry name" value="ADH_SHORT"/>
    <property type="match status" value="1"/>
</dbReference>
<evidence type="ECO:0000256" key="3">
    <source>
        <dbReference type="ARBA" id="ARBA00023002"/>
    </source>
</evidence>
<protein>
    <submittedName>
        <fullName evidence="4">Uncharacterized protein</fullName>
    </submittedName>
</protein>
<dbReference type="InterPro" id="IPR036291">
    <property type="entry name" value="NAD(P)-bd_dom_sf"/>
</dbReference>
<keyword evidence="3" id="KW-0560">Oxidoreductase</keyword>
<evidence type="ECO:0000256" key="2">
    <source>
        <dbReference type="ARBA" id="ARBA00022857"/>
    </source>
</evidence>
<dbReference type="Pfam" id="PF13561">
    <property type="entry name" value="adh_short_C2"/>
    <property type="match status" value="1"/>
</dbReference>
<dbReference type="CDD" id="cd05233">
    <property type="entry name" value="SDR_c"/>
    <property type="match status" value="1"/>
</dbReference>
<evidence type="ECO:0000313" key="4">
    <source>
        <dbReference type="EMBL" id="KAJ9640796.1"/>
    </source>
</evidence>
<evidence type="ECO:0000256" key="1">
    <source>
        <dbReference type="ARBA" id="ARBA00006484"/>
    </source>
</evidence>
<proteinExistence type="inferred from homology"/>
<sequence length="265" mass="27706">MAATTISKSFVVTGGASGIGLATAVKLLRSGATVHVVDRASSLPPQLEGGNKKSMFYYGSVDVASRTSVRDTFSKIFSRSPDIYGLVNSAGIVGSSGVRIESDEAFERTMAVNVQGTWNCATEFLRHVETNTTPQSPIKEGRASIVNIGSSATLKGFPTLAAYCASKHAVLGLTRTWAEDFAPLGVRVNLIAPGGIDTPLTRSVLARAAAVAPDGGKQLEAHAAAMVPLKREGRPEEIAEAIVFLLQDTASFITGQVLPVNGGYP</sequence>
<dbReference type="GO" id="GO:0016491">
    <property type="term" value="F:oxidoreductase activity"/>
    <property type="evidence" value="ECO:0007669"/>
    <property type="project" value="UniProtKB-KW"/>
</dbReference>
<dbReference type="InterPro" id="IPR002347">
    <property type="entry name" value="SDR_fam"/>
</dbReference>
<name>A0AA38YAB8_9EURO</name>
<dbReference type="EMBL" id="JAPDRN010000013">
    <property type="protein sequence ID" value="KAJ9640796.1"/>
    <property type="molecule type" value="Genomic_DNA"/>
</dbReference>
<dbReference type="PANTHER" id="PTHR24321">
    <property type="entry name" value="DEHYDROGENASES, SHORT CHAIN"/>
    <property type="match status" value="1"/>
</dbReference>
<keyword evidence="5" id="KW-1185">Reference proteome</keyword>
<accession>A0AA38YAB8</accession>
<dbReference type="InterPro" id="IPR020904">
    <property type="entry name" value="Sc_DH/Rdtase_CS"/>
</dbReference>
<dbReference type="PRINTS" id="PR00080">
    <property type="entry name" value="SDRFAMILY"/>
</dbReference>
<dbReference type="FunFam" id="3.40.50.720:FF:000084">
    <property type="entry name" value="Short-chain dehydrogenase reductase"/>
    <property type="match status" value="1"/>
</dbReference>
<dbReference type="PRINTS" id="PR00081">
    <property type="entry name" value="GDHRDH"/>
</dbReference>